<organism evidence="3 4">
    <name type="scientific">Paracoccus mangrovi</name>
    <dbReference type="NCBI Taxonomy" id="1715645"/>
    <lineage>
        <taxon>Bacteria</taxon>
        <taxon>Pseudomonadati</taxon>
        <taxon>Pseudomonadota</taxon>
        <taxon>Alphaproteobacteria</taxon>
        <taxon>Rhodobacterales</taxon>
        <taxon>Paracoccaceae</taxon>
        <taxon>Paracoccus</taxon>
    </lineage>
</organism>
<dbReference type="InterPro" id="IPR051807">
    <property type="entry name" value="Sec-metab_biosynth-assoc"/>
</dbReference>
<keyword evidence="4" id="KW-1185">Reference proteome</keyword>
<dbReference type="PANTHER" id="PTHR33606">
    <property type="entry name" value="PROTEIN YCII"/>
    <property type="match status" value="1"/>
</dbReference>
<comment type="caution">
    <text evidence="3">The sequence shown here is derived from an EMBL/GenBank/DDBJ whole genome shotgun (WGS) entry which is preliminary data.</text>
</comment>
<dbReference type="PANTHER" id="PTHR33606:SF3">
    <property type="entry name" value="PROTEIN YCII"/>
    <property type="match status" value="1"/>
</dbReference>
<name>A0ABV7R0U4_9RHOB</name>
<dbReference type="Gene3D" id="3.30.70.1060">
    <property type="entry name" value="Dimeric alpha+beta barrel"/>
    <property type="match status" value="1"/>
</dbReference>
<accession>A0ABV7R0U4</accession>
<evidence type="ECO:0000313" key="3">
    <source>
        <dbReference type="EMBL" id="MFC3526912.1"/>
    </source>
</evidence>
<dbReference type="SUPFAM" id="SSF54909">
    <property type="entry name" value="Dimeric alpha+beta barrel"/>
    <property type="match status" value="1"/>
</dbReference>
<protein>
    <submittedName>
        <fullName evidence="3">YciI family protein</fullName>
    </submittedName>
</protein>
<evidence type="ECO:0000313" key="4">
    <source>
        <dbReference type="Proteomes" id="UP001595721"/>
    </source>
</evidence>
<dbReference type="EMBL" id="JBHRXJ010000001">
    <property type="protein sequence ID" value="MFC3526912.1"/>
    <property type="molecule type" value="Genomic_DNA"/>
</dbReference>
<dbReference type="Pfam" id="PF03795">
    <property type="entry name" value="YCII"/>
    <property type="match status" value="1"/>
</dbReference>
<dbReference type="InterPro" id="IPR011008">
    <property type="entry name" value="Dimeric_a/b-barrel"/>
</dbReference>
<proteinExistence type="inferred from homology"/>
<comment type="similarity">
    <text evidence="1">Belongs to the YciI family.</text>
</comment>
<reference evidence="4" key="1">
    <citation type="journal article" date="2019" name="Int. J. Syst. Evol. Microbiol.">
        <title>The Global Catalogue of Microorganisms (GCM) 10K type strain sequencing project: providing services to taxonomists for standard genome sequencing and annotation.</title>
        <authorList>
            <consortium name="The Broad Institute Genomics Platform"/>
            <consortium name="The Broad Institute Genome Sequencing Center for Infectious Disease"/>
            <person name="Wu L."/>
            <person name="Ma J."/>
        </authorList>
    </citation>
    <scope>NUCLEOTIDE SEQUENCE [LARGE SCALE GENOMIC DNA]</scope>
    <source>
        <strain evidence="4">KCTC 42899</strain>
    </source>
</reference>
<dbReference type="InterPro" id="IPR005545">
    <property type="entry name" value="YCII"/>
</dbReference>
<evidence type="ECO:0000259" key="2">
    <source>
        <dbReference type="Pfam" id="PF03795"/>
    </source>
</evidence>
<gene>
    <name evidence="3" type="ORF">ACFOMH_01920</name>
</gene>
<dbReference type="Proteomes" id="UP001595721">
    <property type="component" value="Unassembled WGS sequence"/>
</dbReference>
<feature type="domain" description="YCII-related" evidence="2">
    <location>
        <begin position="4"/>
        <end position="87"/>
    </location>
</feature>
<sequence length="91" mass="10130">MMSLFAVICRDLPGKLQTRLDTRDKHLTFLKEQPGLRMAGPLIEEGEMRGSLLIVEAETLTQVKDWAAGDPYKAAGLFASVEVIEWKKVIG</sequence>
<dbReference type="RefSeq" id="WP_377742254.1">
    <property type="nucleotide sequence ID" value="NZ_JBHRXJ010000001.1"/>
</dbReference>
<evidence type="ECO:0000256" key="1">
    <source>
        <dbReference type="ARBA" id="ARBA00007689"/>
    </source>
</evidence>